<protein>
    <recommendedName>
        <fullName evidence="4">DoxX-like family protein</fullName>
    </recommendedName>
</protein>
<feature type="transmembrane region" description="Helical" evidence="1">
    <location>
        <begin position="65"/>
        <end position="83"/>
    </location>
</feature>
<dbReference type="OrthoDB" id="3730860at2"/>
<evidence type="ECO:0000313" key="3">
    <source>
        <dbReference type="Proteomes" id="UP000199092"/>
    </source>
</evidence>
<evidence type="ECO:0000313" key="2">
    <source>
        <dbReference type="EMBL" id="SDT24340.1"/>
    </source>
</evidence>
<keyword evidence="3" id="KW-1185">Reference proteome</keyword>
<accession>A0A1H1YSK4</accession>
<dbReference type="EMBL" id="LT629749">
    <property type="protein sequence ID" value="SDT24340.1"/>
    <property type="molecule type" value="Genomic_DNA"/>
</dbReference>
<feature type="transmembrane region" description="Helical" evidence="1">
    <location>
        <begin position="95"/>
        <end position="113"/>
    </location>
</feature>
<gene>
    <name evidence="2" type="ORF">SAMN04488543_3425</name>
</gene>
<keyword evidence="1" id="KW-1133">Transmembrane helix</keyword>
<keyword evidence="1" id="KW-0472">Membrane</keyword>
<dbReference type="STRING" id="546871.SAMN04488543_3425"/>
<evidence type="ECO:0000256" key="1">
    <source>
        <dbReference type="SAM" id="Phobius"/>
    </source>
</evidence>
<dbReference type="AlphaFoldDB" id="A0A1H1YSK4"/>
<dbReference type="RefSeq" id="WP_091414350.1">
    <property type="nucleotide sequence ID" value="NZ_LT629749.1"/>
</dbReference>
<evidence type="ECO:0008006" key="4">
    <source>
        <dbReference type="Google" id="ProtNLM"/>
    </source>
</evidence>
<proteinExistence type="predicted"/>
<organism evidence="2 3">
    <name type="scientific">Friedmanniella luteola</name>
    <dbReference type="NCBI Taxonomy" id="546871"/>
    <lineage>
        <taxon>Bacteria</taxon>
        <taxon>Bacillati</taxon>
        <taxon>Actinomycetota</taxon>
        <taxon>Actinomycetes</taxon>
        <taxon>Propionibacteriales</taxon>
        <taxon>Nocardioidaceae</taxon>
        <taxon>Friedmanniella</taxon>
    </lineage>
</organism>
<sequence>MQLAQQILVLVHLVGFAALLGGILVQTRAPEPEVNATMLAGGWTELGSGVVLVVLALVAGDDVGWGPVGVKTGVTLVLVLLLARNRRFLSVPRGLWSLMGLLTLLNAALSVLWR</sequence>
<feature type="transmembrane region" description="Helical" evidence="1">
    <location>
        <begin position="6"/>
        <end position="25"/>
    </location>
</feature>
<dbReference type="Proteomes" id="UP000199092">
    <property type="component" value="Chromosome I"/>
</dbReference>
<reference evidence="2 3" key="1">
    <citation type="submission" date="2016-10" db="EMBL/GenBank/DDBJ databases">
        <authorList>
            <person name="de Groot N.N."/>
        </authorList>
    </citation>
    <scope>NUCLEOTIDE SEQUENCE [LARGE SCALE GENOMIC DNA]</scope>
    <source>
        <strain evidence="2 3">DSM 21741</strain>
    </source>
</reference>
<keyword evidence="1" id="KW-0812">Transmembrane</keyword>
<name>A0A1H1YSK4_9ACTN</name>